<evidence type="ECO:0000259" key="7">
    <source>
        <dbReference type="Pfam" id="PF23164"/>
    </source>
</evidence>
<protein>
    <submittedName>
        <fullName evidence="8">14627_t:CDS:1</fullName>
    </submittedName>
</protein>
<proteinExistence type="inferred from homology"/>
<dbReference type="GO" id="GO:0005546">
    <property type="term" value="F:phosphatidylinositol-4,5-bisphosphate binding"/>
    <property type="evidence" value="ECO:0007669"/>
    <property type="project" value="TreeGrafter"/>
</dbReference>
<gene>
    <name evidence="8" type="ORF">RFULGI_LOCUS2181</name>
</gene>
<dbReference type="InterPro" id="IPR002501">
    <property type="entry name" value="PsdUridine_synth_N"/>
</dbReference>
<dbReference type="GO" id="GO:0031932">
    <property type="term" value="C:TORC2 complex"/>
    <property type="evidence" value="ECO:0007669"/>
    <property type="project" value="InterPro"/>
</dbReference>
<comment type="similarity">
    <text evidence="2">Belongs to the pseudouridine synthase TruB family.</text>
</comment>
<evidence type="ECO:0000256" key="3">
    <source>
        <dbReference type="ARBA" id="ARBA00009407"/>
    </source>
</evidence>
<dbReference type="GO" id="GO:0001522">
    <property type="term" value="P:pseudouridine synthesis"/>
    <property type="evidence" value="ECO:0007669"/>
    <property type="project" value="InterPro"/>
</dbReference>
<reference evidence="8" key="1">
    <citation type="submission" date="2021-06" db="EMBL/GenBank/DDBJ databases">
        <authorList>
            <person name="Kallberg Y."/>
            <person name="Tangrot J."/>
            <person name="Rosling A."/>
        </authorList>
    </citation>
    <scope>NUCLEOTIDE SEQUENCE</scope>
    <source>
        <strain evidence="8">IN212</strain>
    </source>
</reference>
<dbReference type="Proteomes" id="UP000789396">
    <property type="component" value="Unassembled WGS sequence"/>
</dbReference>
<evidence type="ECO:0000256" key="2">
    <source>
        <dbReference type="ARBA" id="ARBA00008999"/>
    </source>
</evidence>
<feature type="region of interest" description="Disordered" evidence="4">
    <location>
        <begin position="312"/>
        <end position="335"/>
    </location>
</feature>
<evidence type="ECO:0000313" key="8">
    <source>
        <dbReference type="EMBL" id="CAG8495418.1"/>
    </source>
</evidence>
<dbReference type="PANTHER" id="PTHR13335:SF1">
    <property type="entry name" value="TARGET OF RAPAMYCIN COMPLEX 2 SUBUNIT MAPKAP1"/>
    <property type="match status" value="1"/>
</dbReference>
<feature type="compositionally biased region" description="Acidic residues" evidence="4">
    <location>
        <begin position="57"/>
        <end position="67"/>
    </location>
</feature>
<dbReference type="GO" id="GO:0003723">
    <property type="term" value="F:RNA binding"/>
    <property type="evidence" value="ECO:0007669"/>
    <property type="project" value="InterPro"/>
</dbReference>
<dbReference type="Gene3D" id="3.10.20.90">
    <property type="entry name" value="Phosphatidylinositol 3-kinase Catalytic Subunit, Chain A, domain 1"/>
    <property type="match status" value="1"/>
</dbReference>
<sequence length="683" mass="75548">MPGNDYFSSKSVISSAACSPISGNGRIKHITSSNGSRDAISTHGGREKSSINNADNGDSDDDIELDGDANAYPSFAKLLLPKQTVPPPPVFVTSPSKPPTRRNLVHSYSPEDALKTSPDIILEMSSTEQTPQLSPTTSAESYRVLNERRDSETSLLTADLTEITSSPPSRPALTELEEKDLFPDPPKTGPKLKPFSALTALIAEKKNKLDNPFAEYYSFFAGKGDLNPITLRIYLPFSKEPSRPLTIIVKRDASVEEVIGYILYQYWDEKREPLLEKRLCNVYQWNMRMVEDDGEIDEDFPASNKLRASTYKENTTSPIKNGTTEPALESGGIMSNNNTSKGSAVDFTNQIFLRVRVTLNPNEEVAHTTTVPALANTPFQNVLESICRKRKLDINKYTLKIADTDKYINMEKTVESIGSAKELALVEKSTNGTSTAPEVTPPSPTGHGGTLDPLATGVLVIGVNDGYSYDSYGKLLKITPVKHITKEMLTFTLQKFTGDISQKPPLYSALRMEGRRLYDYARKGIALPKSIEPRAIKIHSLSLLDFTVNHDYKPPTTTATILKTRTSENNEVNTNDQSNAIINENSIIDNSLLNNPIFKIHVECGKGTYIRSLIHDIGIELNSAAHVVELVRLQQGDIYLHRDTVELDECTDLNAIFTAMEKIKLKHSYSSLQSNKVTDINIA</sequence>
<dbReference type="GO" id="GO:0006396">
    <property type="term" value="P:RNA processing"/>
    <property type="evidence" value="ECO:0007669"/>
    <property type="project" value="InterPro"/>
</dbReference>
<evidence type="ECO:0000259" key="6">
    <source>
        <dbReference type="Pfam" id="PF16978"/>
    </source>
</evidence>
<dbReference type="GO" id="GO:0009982">
    <property type="term" value="F:pseudouridine synthase activity"/>
    <property type="evidence" value="ECO:0007669"/>
    <property type="project" value="InterPro"/>
</dbReference>
<evidence type="ECO:0000313" key="9">
    <source>
        <dbReference type="Proteomes" id="UP000789396"/>
    </source>
</evidence>
<keyword evidence="9" id="KW-1185">Reference proteome</keyword>
<feature type="domain" description="Pseudouridine synthase II N-terminal" evidence="5">
    <location>
        <begin position="468"/>
        <end position="549"/>
    </location>
</feature>
<dbReference type="OrthoDB" id="9995526at2759"/>
<dbReference type="InterPro" id="IPR056385">
    <property type="entry name" value="UBL_AVO1/Sin1"/>
</dbReference>
<accession>A0A9N8WV25</accession>
<name>A0A9N8WV25_9GLOM</name>
<feature type="region of interest" description="Disordered" evidence="4">
    <location>
        <begin position="18"/>
        <end position="68"/>
    </location>
</feature>
<dbReference type="InterPro" id="IPR031567">
    <property type="entry name" value="CRIM_dom"/>
</dbReference>
<feature type="region of interest" description="Disordered" evidence="4">
    <location>
        <begin position="83"/>
        <end position="105"/>
    </location>
</feature>
<comment type="similarity">
    <text evidence="3">Belongs to the SIN1 family.</text>
</comment>
<comment type="caution">
    <text evidence="8">The sequence shown here is derived from an EMBL/GenBank/DDBJ whole genome shotgun (WGS) entry which is preliminary data.</text>
</comment>
<feature type="domain" description="CRIM" evidence="6">
    <location>
        <begin position="196"/>
        <end position="306"/>
    </location>
</feature>
<feature type="region of interest" description="Disordered" evidence="4">
    <location>
        <begin position="429"/>
        <end position="448"/>
    </location>
</feature>
<dbReference type="GO" id="GO:0005886">
    <property type="term" value="C:plasma membrane"/>
    <property type="evidence" value="ECO:0007669"/>
    <property type="project" value="TreeGrafter"/>
</dbReference>
<dbReference type="Pfam" id="PF01509">
    <property type="entry name" value="TruB_N"/>
    <property type="match status" value="1"/>
</dbReference>
<dbReference type="Gene3D" id="3.30.2350.10">
    <property type="entry name" value="Pseudouridine synthase"/>
    <property type="match status" value="1"/>
</dbReference>
<feature type="domain" description="AVO1/Sin1 ubiquitin-like" evidence="7">
    <location>
        <begin position="353"/>
        <end position="429"/>
    </location>
</feature>
<dbReference type="AlphaFoldDB" id="A0A9N8WV25"/>
<feature type="compositionally biased region" description="Polar residues" evidence="4">
    <location>
        <begin position="312"/>
        <end position="324"/>
    </location>
</feature>
<organism evidence="8 9">
    <name type="scientific">Racocetra fulgida</name>
    <dbReference type="NCBI Taxonomy" id="60492"/>
    <lineage>
        <taxon>Eukaryota</taxon>
        <taxon>Fungi</taxon>
        <taxon>Fungi incertae sedis</taxon>
        <taxon>Mucoromycota</taxon>
        <taxon>Glomeromycotina</taxon>
        <taxon>Glomeromycetes</taxon>
        <taxon>Diversisporales</taxon>
        <taxon>Gigasporaceae</taxon>
        <taxon>Racocetra</taxon>
    </lineage>
</organism>
<dbReference type="GO" id="GO:0038203">
    <property type="term" value="P:TORC2 signaling"/>
    <property type="evidence" value="ECO:0007669"/>
    <property type="project" value="TreeGrafter"/>
</dbReference>
<evidence type="ECO:0000256" key="1">
    <source>
        <dbReference type="ARBA" id="ARBA00001166"/>
    </source>
</evidence>
<dbReference type="InterPro" id="IPR020103">
    <property type="entry name" value="PsdUridine_synth_cat_dom_sf"/>
</dbReference>
<dbReference type="EMBL" id="CAJVPZ010001576">
    <property type="protein sequence ID" value="CAG8495418.1"/>
    <property type="molecule type" value="Genomic_DNA"/>
</dbReference>
<dbReference type="Pfam" id="PF23164">
    <property type="entry name" value="UBL_AVO1"/>
    <property type="match status" value="1"/>
</dbReference>
<dbReference type="GO" id="GO:0005737">
    <property type="term" value="C:cytoplasm"/>
    <property type="evidence" value="ECO:0007669"/>
    <property type="project" value="TreeGrafter"/>
</dbReference>
<comment type="catalytic activity">
    <reaction evidence="1">
        <text>a uridine in mRNA = a pseudouridine in mRNA</text>
        <dbReference type="Rhea" id="RHEA:56644"/>
        <dbReference type="Rhea" id="RHEA-COMP:14658"/>
        <dbReference type="Rhea" id="RHEA-COMP:14659"/>
        <dbReference type="ChEBI" id="CHEBI:65314"/>
        <dbReference type="ChEBI" id="CHEBI:65315"/>
    </reaction>
</comment>
<dbReference type="Pfam" id="PF16978">
    <property type="entry name" value="CRIM"/>
    <property type="match status" value="1"/>
</dbReference>
<evidence type="ECO:0000259" key="5">
    <source>
        <dbReference type="Pfam" id="PF01509"/>
    </source>
</evidence>
<dbReference type="SUPFAM" id="SSF55120">
    <property type="entry name" value="Pseudouridine synthase"/>
    <property type="match status" value="1"/>
</dbReference>
<dbReference type="InterPro" id="IPR008828">
    <property type="entry name" value="Sin1/Avo1"/>
</dbReference>
<dbReference type="PANTHER" id="PTHR13335">
    <property type="entry name" value="TARGET OF RAPAMYCIN COMPLEX 2 SUBUNIT MAPKAP1"/>
    <property type="match status" value="1"/>
</dbReference>
<evidence type="ECO:0000256" key="4">
    <source>
        <dbReference type="SAM" id="MobiDB-lite"/>
    </source>
</evidence>